<dbReference type="InterPro" id="IPR011989">
    <property type="entry name" value="ARM-like"/>
</dbReference>
<dbReference type="EnsemblPlants" id="Kaladp0070s0098.1.v1.1">
    <property type="protein sequence ID" value="Kaladp0070s0098.1.v1.1"/>
    <property type="gene ID" value="Kaladp0070s0098.v1.1"/>
</dbReference>
<dbReference type="InterPro" id="IPR057860">
    <property type="entry name" value="HEAT_RRP12_N"/>
</dbReference>
<comment type="similarity">
    <text evidence="1">Belongs to the RRP12 family.</text>
</comment>
<dbReference type="PANTHER" id="PTHR48445:SF1">
    <property type="entry name" value="OS02G0782100 PROTEIN"/>
    <property type="match status" value="1"/>
</dbReference>
<name>A0A7N0UJ95_KALFE</name>
<dbReference type="Gene3D" id="1.25.10.10">
    <property type="entry name" value="Leucine-rich Repeat Variant"/>
    <property type="match status" value="1"/>
</dbReference>
<feature type="compositionally biased region" description="Polar residues" evidence="2">
    <location>
        <begin position="1180"/>
        <end position="1192"/>
    </location>
</feature>
<proteinExistence type="inferred from homology"/>
<evidence type="ECO:0000256" key="2">
    <source>
        <dbReference type="SAM" id="MobiDB-lite"/>
    </source>
</evidence>
<dbReference type="Proteomes" id="UP000594263">
    <property type="component" value="Unplaced"/>
</dbReference>
<reference evidence="5" key="1">
    <citation type="submission" date="2021-01" db="UniProtKB">
        <authorList>
            <consortium name="EnsemblPlants"/>
        </authorList>
    </citation>
    <scope>IDENTIFICATION</scope>
</reference>
<keyword evidence="6" id="KW-1185">Reference proteome</keyword>
<organism evidence="5 6">
    <name type="scientific">Kalanchoe fedtschenkoi</name>
    <name type="common">Lavender scallops</name>
    <name type="synonym">South American air plant</name>
    <dbReference type="NCBI Taxonomy" id="63787"/>
    <lineage>
        <taxon>Eukaryota</taxon>
        <taxon>Viridiplantae</taxon>
        <taxon>Streptophyta</taxon>
        <taxon>Embryophyta</taxon>
        <taxon>Tracheophyta</taxon>
        <taxon>Spermatophyta</taxon>
        <taxon>Magnoliopsida</taxon>
        <taxon>eudicotyledons</taxon>
        <taxon>Gunneridae</taxon>
        <taxon>Pentapetalae</taxon>
        <taxon>Saxifragales</taxon>
        <taxon>Crassulaceae</taxon>
        <taxon>Kalanchoe</taxon>
    </lineage>
</organism>
<dbReference type="GO" id="GO:0003729">
    <property type="term" value="F:mRNA binding"/>
    <property type="evidence" value="ECO:0007669"/>
    <property type="project" value="EnsemblPlants"/>
</dbReference>
<dbReference type="SUPFAM" id="SSF48371">
    <property type="entry name" value="ARM repeat"/>
    <property type="match status" value="1"/>
</dbReference>
<dbReference type="InterPro" id="IPR016024">
    <property type="entry name" value="ARM-type_fold"/>
</dbReference>
<dbReference type="OMA" id="PDQMKHR"/>
<evidence type="ECO:0000259" key="3">
    <source>
        <dbReference type="Pfam" id="PF08161"/>
    </source>
</evidence>
<feature type="compositionally biased region" description="Polar residues" evidence="2">
    <location>
        <begin position="1129"/>
        <end position="1138"/>
    </location>
</feature>
<feature type="region of interest" description="Disordered" evidence="2">
    <location>
        <begin position="1066"/>
        <end position="1148"/>
    </location>
</feature>
<feature type="compositionally biased region" description="Basic and acidic residues" evidence="2">
    <location>
        <begin position="1169"/>
        <end position="1179"/>
    </location>
</feature>
<evidence type="ECO:0000313" key="6">
    <source>
        <dbReference type="Proteomes" id="UP000594263"/>
    </source>
</evidence>
<dbReference type="Pfam" id="PF25772">
    <property type="entry name" value="HEAT_RRP12_N"/>
    <property type="match status" value="1"/>
</dbReference>
<evidence type="ECO:0008006" key="7">
    <source>
        <dbReference type="Google" id="ProtNLM"/>
    </source>
</evidence>
<dbReference type="PANTHER" id="PTHR48445">
    <property type="entry name" value="OS02G0782100 PROTEIN"/>
    <property type="match status" value="1"/>
</dbReference>
<evidence type="ECO:0000259" key="4">
    <source>
        <dbReference type="Pfam" id="PF25772"/>
    </source>
</evidence>
<evidence type="ECO:0000313" key="5">
    <source>
        <dbReference type="EnsemblPlants" id="Kaladp0070s0098.1.v1.1"/>
    </source>
</evidence>
<dbReference type="Pfam" id="PF08161">
    <property type="entry name" value="RRP12_HEAT"/>
    <property type="match status" value="1"/>
</dbReference>
<accession>A0A7N0UJ95</accession>
<feature type="compositionally biased region" description="Acidic residues" evidence="2">
    <location>
        <begin position="1109"/>
        <end position="1121"/>
    </location>
</feature>
<feature type="domain" description="RRP12 HEAT" evidence="3">
    <location>
        <begin position="358"/>
        <end position="666"/>
    </location>
</feature>
<dbReference type="Gramene" id="Kaladp0070s0098.1.v1.1">
    <property type="protein sequence ID" value="Kaladp0070s0098.1.v1.1"/>
    <property type="gene ID" value="Kaladp0070s0098.v1.1"/>
</dbReference>
<evidence type="ECO:0000256" key="1">
    <source>
        <dbReference type="ARBA" id="ARBA00007690"/>
    </source>
</evidence>
<protein>
    <recommendedName>
        <fullName evidence="7">RRP12-like protein</fullName>
    </recommendedName>
</protein>
<feature type="region of interest" description="Disordered" evidence="2">
    <location>
        <begin position="1167"/>
        <end position="1219"/>
    </location>
</feature>
<dbReference type="InterPro" id="IPR012978">
    <property type="entry name" value="HEAT_RRP12"/>
</dbReference>
<sequence>MEDWQLHEAPVSMDGRGGGGDDDFEAGVLAQLSNSTDEDHQRICAVLGAMAHELKDQNIPLSPIAYLGATCSSLERLAADSSSSHTVDALLGILSLLLPRVSNGILLKKAEFLSGLVSGIVSSKKALAEGGVASSLRCVSRLIMIRRGNVGWADVSLLYSTLVSFVTDARPKVRRQAHASIRDVLQHFHRVPPVLSPASEGITNILERSLLLAGGSNASNSAADGPKGAQDVLFVLDSLKECLPFMSPKYTTSILKYYKTLLELGQPLVTRRIMDSLMNLISLRPSEDEFAPEALLDLLCSLALSASSPSSKTSADSMTFTCRLLAAGMERVYALNRNISVVKLPIMFTALKDILGLEHEEAVHASMEALKKLIRSCIDESMVKQGADRFLAAEVDSSLRKSKPTTIEKLCAITESLLHYRFRLVWDMSFQVVSALFEKLGVESYYLMRGTIKNLSELQMLPDENFPFRKQLHECIGSAVGAMGPEMLLSLIPLNVDAEDQSESNIWLFPILKHYTVGSKLSFYCNTILPMIGPLKRRAQKLESEGHMFSSRTTEGLVYSLWSLFPSFCNYPSDTAESFNQLEKPLCQYLREQADVRGLICAGLHLLIEQNKELLEGRINDPSEIDLSASTRRAMAQYTEHVASENLRVLASSARNLLSVLSEIFLESTKDEGCLQSLISEITSIAPEEVVSTIFIRIMRNLLKKTQIANSSRGQSVIPMNIDSSETARSLSHQRAQLLDLAASFLPKLNADQINVLYTALEPLLQEDEGIIQKKAYKVLSILFKNCGSFLSSKHSEMLTLMVNTLPFCHFSAKRHRLDCLYFLIVHYSKISESEKIRPEVISSFLTEIILALKEANKKTRNRAYEMLVQIAHVYGDEDKGGKKENLQRFFNMVAGGMAGETPHMISAAVKGLARLAYEFSDLVSTAYNVLPSAYLLLQRKNKEIIKANLGLLKVLVAKSPAEGLHAHLNSMVQGLLNWPDDSKKHFKAKIKLLLEMLVKKCGLDAVKAVMPEEHMKLLANIRKLKDRKERKLAAGSEESQSRVSRATTSRLSRWNHTRIFSDFDDETEGSDGDARTRPSKASSLFDPKAPSLRSKRLRKAAAKSLPEDMFDQMDEDEPLDLLDRQKTRSSLRASGQSLKRKSESDDDFELDTQGRLIINEQGIAKNKKSSEDYTDTRSRGATSVHSASSLKLTKRRKLSESSRSYVGSEYASKKAGGDLKKKDKLEPYAYWPLDRKMLSRKGEQYAAAKRGMASVVKLAKNLQGISASSALSISGRKFKDGHKKKKSKAKN</sequence>
<feature type="domain" description="RRP12 N-terminal HEAT" evidence="4">
    <location>
        <begin position="20"/>
        <end position="282"/>
    </location>
</feature>